<gene>
    <name evidence="2" type="ORF">C8N40_113101</name>
</gene>
<dbReference type="Pfam" id="PF00533">
    <property type="entry name" value="BRCT"/>
    <property type="match status" value="1"/>
</dbReference>
<dbReference type="OrthoDB" id="9776650at2"/>
<reference evidence="2 3" key="1">
    <citation type="submission" date="2018-04" db="EMBL/GenBank/DDBJ databases">
        <title>Genomic Encyclopedia of Archaeal and Bacterial Type Strains, Phase II (KMG-II): from individual species to whole genera.</title>
        <authorList>
            <person name="Goeker M."/>
        </authorList>
    </citation>
    <scope>NUCLEOTIDE SEQUENCE [LARGE SCALE GENOMIC DNA]</scope>
    <source>
        <strain evidence="2 3">DSM 100162</strain>
    </source>
</reference>
<feature type="domain" description="BRCT" evidence="1">
    <location>
        <begin position="208"/>
        <end position="303"/>
    </location>
</feature>
<comment type="caution">
    <text evidence="2">The sequence shown here is derived from an EMBL/GenBank/DDBJ whole genome shotgun (WGS) entry which is preliminary data.</text>
</comment>
<dbReference type="SMART" id="SM00292">
    <property type="entry name" value="BRCT"/>
    <property type="match status" value="1"/>
</dbReference>
<evidence type="ECO:0000313" key="3">
    <source>
        <dbReference type="Proteomes" id="UP000244225"/>
    </source>
</evidence>
<dbReference type="InterPro" id="IPR036420">
    <property type="entry name" value="BRCT_dom_sf"/>
</dbReference>
<dbReference type="InterPro" id="IPR001357">
    <property type="entry name" value="BRCT_dom"/>
</dbReference>
<dbReference type="CDD" id="cd17748">
    <property type="entry name" value="BRCT_DNA_ligase_like"/>
    <property type="match status" value="1"/>
</dbReference>
<evidence type="ECO:0000313" key="2">
    <source>
        <dbReference type="EMBL" id="PTX13179.1"/>
    </source>
</evidence>
<accession>A0A2T5Y9W0</accession>
<dbReference type="EMBL" id="QBKI01000013">
    <property type="protein sequence ID" value="PTX13179.1"/>
    <property type="molecule type" value="Genomic_DNA"/>
</dbReference>
<evidence type="ECO:0000259" key="1">
    <source>
        <dbReference type="PROSITE" id="PS50172"/>
    </source>
</evidence>
<name>A0A2T5Y9W0_9BACT</name>
<keyword evidence="3" id="KW-1185">Reference proteome</keyword>
<dbReference type="PROSITE" id="PS50172">
    <property type="entry name" value="BRCT"/>
    <property type="match status" value="1"/>
</dbReference>
<organism evidence="2 3">
    <name type="scientific">Pontibacter mucosus</name>
    <dbReference type="NCBI Taxonomy" id="1649266"/>
    <lineage>
        <taxon>Bacteria</taxon>
        <taxon>Pseudomonadati</taxon>
        <taxon>Bacteroidota</taxon>
        <taxon>Cytophagia</taxon>
        <taxon>Cytophagales</taxon>
        <taxon>Hymenobacteraceae</taxon>
        <taxon>Pontibacter</taxon>
    </lineage>
</organism>
<dbReference type="SUPFAM" id="SSF52113">
    <property type="entry name" value="BRCT domain"/>
    <property type="match status" value="1"/>
</dbReference>
<sequence length="303" mass="34376">MNTSEYENLTYRQHTTRSEADKAINSLKGILEGIRMDGEVNASEIAELQSWCAMHQNLINRNPFKELMLLISEAVREEEARPELIEDLIWLCRKYEHGSIFYDAATADLQVLQGICHGILSDGIVADKEVEALDRWLEDHAHLNSYYPYDEISSLVTSVLSDGKVDEEERKRLLAYFHEFAQLTDTALTQKIKSETAEVKINGICTSNPDIRFDGSTFCFTGLFQRASRKEIEQEVVKLGGRVSGCVTKSTNYLIVGDSGNPCWAFACYGRKVEKAIAMRKAGAKTVLVHEYDFWDVVEENRQ</sequence>
<protein>
    <submittedName>
        <fullName evidence="2">BRCA1 C Terminus (BRCT) protein</fullName>
    </submittedName>
</protein>
<dbReference type="AlphaFoldDB" id="A0A2T5Y9W0"/>
<proteinExistence type="predicted"/>
<dbReference type="Proteomes" id="UP000244225">
    <property type="component" value="Unassembled WGS sequence"/>
</dbReference>
<dbReference type="Gene3D" id="3.40.50.10190">
    <property type="entry name" value="BRCT domain"/>
    <property type="match status" value="1"/>
</dbReference>